<dbReference type="AlphaFoldDB" id="A0A183VFR8"/>
<dbReference type="Pfam" id="PF00024">
    <property type="entry name" value="PAN_1"/>
    <property type="match status" value="1"/>
</dbReference>
<reference evidence="3 4" key="2">
    <citation type="submission" date="2018-11" db="EMBL/GenBank/DDBJ databases">
        <authorList>
            <consortium name="Pathogen Informatics"/>
        </authorList>
    </citation>
    <scope>NUCLEOTIDE SEQUENCE [LARGE SCALE GENOMIC DNA]</scope>
</reference>
<dbReference type="PROSITE" id="PS50948">
    <property type="entry name" value="PAN"/>
    <property type="match status" value="1"/>
</dbReference>
<evidence type="ECO:0000313" key="5">
    <source>
        <dbReference type="WBParaSite" id="TCNE_0001959201-mRNA-1"/>
    </source>
</evidence>
<evidence type="ECO:0000259" key="2">
    <source>
        <dbReference type="PROSITE" id="PS50948"/>
    </source>
</evidence>
<name>A0A183VFR8_TOXCA</name>
<evidence type="ECO:0000313" key="3">
    <source>
        <dbReference type="EMBL" id="VDM50909.1"/>
    </source>
</evidence>
<keyword evidence="4" id="KW-1185">Reference proteome</keyword>
<dbReference type="SUPFAM" id="SSF57414">
    <property type="entry name" value="Hairpin loop containing domain-like"/>
    <property type="match status" value="1"/>
</dbReference>
<protein>
    <submittedName>
        <fullName evidence="5">Apple domain-containing protein</fullName>
    </submittedName>
</protein>
<gene>
    <name evidence="3" type="ORF">TCNE_LOCUS19588</name>
</gene>
<proteinExistence type="predicted"/>
<feature type="domain" description="Apple" evidence="2">
    <location>
        <begin position="35"/>
        <end position="113"/>
    </location>
</feature>
<sequence>LLFFYKFFSQPTIVSYFHGFAFTLCPFSANAKKICTKKFHKISNSVFFQRTETSSAEKCIERCIEELEHCKAAVFTHNKTKSNGLCQLYAVNSQSEDVRIEVDGTLNPVSTVFEVLDKCAVSLSSNKDDIANRLEPELKQKLEEWTDQPEEKHEKATESESDDTQKSTESSGESHRKETSESIRYFLYCFYISLCIHTEHPKTKIAVSEFNEPRIIPEDNQERSSDRSRFRTLVSSRGQWVSGVYDGRNFGLQPVPIRPTQVLRGGAPISCAGANCYAPAVVVSPQLVYSPCPALAGDPCAPHPPPPCQTVLFMH</sequence>
<dbReference type="InterPro" id="IPR003609">
    <property type="entry name" value="Pan_app"/>
</dbReference>
<evidence type="ECO:0000256" key="1">
    <source>
        <dbReference type="SAM" id="MobiDB-lite"/>
    </source>
</evidence>
<evidence type="ECO:0000313" key="4">
    <source>
        <dbReference type="Proteomes" id="UP000050794"/>
    </source>
</evidence>
<dbReference type="Proteomes" id="UP000050794">
    <property type="component" value="Unassembled WGS sequence"/>
</dbReference>
<reference evidence="5" key="1">
    <citation type="submission" date="2016-06" db="UniProtKB">
        <authorList>
            <consortium name="WormBaseParasite"/>
        </authorList>
    </citation>
    <scope>IDENTIFICATION</scope>
</reference>
<accession>A0A183VFR8</accession>
<dbReference type="WBParaSite" id="TCNE_0001959201-mRNA-1">
    <property type="protein sequence ID" value="TCNE_0001959201-mRNA-1"/>
    <property type="gene ID" value="TCNE_0001959201"/>
</dbReference>
<feature type="region of interest" description="Disordered" evidence="1">
    <location>
        <begin position="141"/>
        <end position="176"/>
    </location>
</feature>
<dbReference type="EMBL" id="UYWY01027152">
    <property type="protein sequence ID" value="VDM50909.1"/>
    <property type="molecule type" value="Genomic_DNA"/>
</dbReference>
<organism evidence="4 5">
    <name type="scientific">Toxocara canis</name>
    <name type="common">Canine roundworm</name>
    <dbReference type="NCBI Taxonomy" id="6265"/>
    <lineage>
        <taxon>Eukaryota</taxon>
        <taxon>Metazoa</taxon>
        <taxon>Ecdysozoa</taxon>
        <taxon>Nematoda</taxon>
        <taxon>Chromadorea</taxon>
        <taxon>Rhabditida</taxon>
        <taxon>Spirurina</taxon>
        <taxon>Ascaridomorpha</taxon>
        <taxon>Ascaridoidea</taxon>
        <taxon>Toxocaridae</taxon>
        <taxon>Toxocara</taxon>
    </lineage>
</organism>